<dbReference type="PROSITE" id="PS51257">
    <property type="entry name" value="PROKAR_LIPOPROTEIN"/>
    <property type="match status" value="1"/>
</dbReference>
<proteinExistence type="predicted"/>
<accession>A0A4Q1DE59</accession>
<dbReference type="OrthoDB" id="1100194at2"/>
<dbReference type="Proteomes" id="UP000290545">
    <property type="component" value="Unassembled WGS sequence"/>
</dbReference>
<dbReference type="AlphaFoldDB" id="A0A4Q1DE59"/>
<keyword evidence="1" id="KW-0732">Signal</keyword>
<comment type="caution">
    <text evidence="2">The sequence shown here is derived from an EMBL/GenBank/DDBJ whole genome shotgun (WGS) entry which is preliminary data.</text>
</comment>
<keyword evidence="3" id="KW-1185">Reference proteome</keyword>
<reference evidence="2 3" key="1">
    <citation type="submission" date="2019-01" db="EMBL/GenBank/DDBJ databases">
        <title>Filimonas sp. strain TTM-71.</title>
        <authorList>
            <person name="Chen W.-M."/>
        </authorList>
    </citation>
    <scope>NUCLEOTIDE SEQUENCE [LARGE SCALE GENOMIC DNA]</scope>
    <source>
        <strain evidence="2 3">TTM-71</strain>
    </source>
</reference>
<dbReference type="EMBL" id="SDHZ01000001">
    <property type="protein sequence ID" value="RXK86879.1"/>
    <property type="molecule type" value="Genomic_DNA"/>
</dbReference>
<evidence type="ECO:0000256" key="1">
    <source>
        <dbReference type="SAM" id="SignalP"/>
    </source>
</evidence>
<protein>
    <recommendedName>
        <fullName evidence="4">Lipoprotein</fullName>
    </recommendedName>
</protein>
<gene>
    <name evidence="2" type="ORF">ESB13_08845</name>
</gene>
<feature type="signal peptide" evidence="1">
    <location>
        <begin position="1"/>
        <end position="23"/>
    </location>
</feature>
<evidence type="ECO:0008006" key="4">
    <source>
        <dbReference type="Google" id="ProtNLM"/>
    </source>
</evidence>
<organism evidence="2 3">
    <name type="scientific">Filimonas effusa</name>
    <dbReference type="NCBI Taxonomy" id="2508721"/>
    <lineage>
        <taxon>Bacteria</taxon>
        <taxon>Pseudomonadati</taxon>
        <taxon>Bacteroidota</taxon>
        <taxon>Chitinophagia</taxon>
        <taxon>Chitinophagales</taxon>
        <taxon>Chitinophagaceae</taxon>
        <taxon>Filimonas</taxon>
    </lineage>
</organism>
<name>A0A4Q1DE59_9BACT</name>
<feature type="chain" id="PRO_5020803267" description="Lipoprotein" evidence="1">
    <location>
        <begin position="24"/>
        <end position="148"/>
    </location>
</feature>
<evidence type="ECO:0000313" key="3">
    <source>
        <dbReference type="Proteomes" id="UP000290545"/>
    </source>
</evidence>
<evidence type="ECO:0000313" key="2">
    <source>
        <dbReference type="EMBL" id="RXK86879.1"/>
    </source>
</evidence>
<sequence length="148" mass="16178">MNIKNICLILSLFLFSCSSSKYYECKYDSPVVVYDNVQLSKSVCTIPAGSAFVLGKKVKGRRLVNYMSFSGYTEEFGFAKTKVLPDYKFVSPGVAVSNGVAQSSGHYNNSAVGGTSSSSSSGDVQVKGYYRKNGTYVRPHVRSAPRRH</sequence>
<dbReference type="RefSeq" id="WP_129002628.1">
    <property type="nucleotide sequence ID" value="NZ_SDHZ01000001.1"/>
</dbReference>